<sequence>MNSFCKKIMLFILVHAIAIIPLIAPSSSEPDQGHHDDNNMYFLWFDKWQVHVVNDLSNTKIF</sequence>
<protein>
    <submittedName>
        <fullName evidence="2">Uncharacterized protein</fullName>
    </submittedName>
</protein>
<proteinExistence type="predicted"/>
<dbReference type="AlphaFoldDB" id="A0A5D2PMA8"/>
<evidence type="ECO:0000313" key="2">
    <source>
        <dbReference type="EMBL" id="TYI15990.1"/>
    </source>
</evidence>
<keyword evidence="3" id="KW-1185">Reference proteome</keyword>
<keyword evidence="1" id="KW-0732">Signal</keyword>
<dbReference type="Proteomes" id="UP000322667">
    <property type="component" value="Chromosome A08"/>
</dbReference>
<reference evidence="2 3" key="1">
    <citation type="submission" date="2019-07" db="EMBL/GenBank/DDBJ databases">
        <title>WGS assembly of Gossypium tomentosum.</title>
        <authorList>
            <person name="Chen Z.J."/>
            <person name="Sreedasyam A."/>
            <person name="Ando A."/>
            <person name="Song Q."/>
            <person name="De L."/>
            <person name="Hulse-Kemp A."/>
            <person name="Ding M."/>
            <person name="Ye W."/>
            <person name="Kirkbride R."/>
            <person name="Jenkins J."/>
            <person name="Plott C."/>
            <person name="Lovell J."/>
            <person name="Lin Y.-M."/>
            <person name="Vaughn R."/>
            <person name="Liu B."/>
            <person name="Li W."/>
            <person name="Simpson S."/>
            <person name="Scheffler B."/>
            <person name="Saski C."/>
            <person name="Grover C."/>
            <person name="Hu G."/>
            <person name="Conover J."/>
            <person name="Carlson J."/>
            <person name="Shu S."/>
            <person name="Boston L."/>
            <person name="Williams M."/>
            <person name="Peterson D."/>
            <person name="Mcgee K."/>
            <person name="Jones D."/>
            <person name="Wendel J."/>
            <person name="Stelly D."/>
            <person name="Grimwood J."/>
            <person name="Schmutz J."/>
        </authorList>
    </citation>
    <scope>NUCLEOTIDE SEQUENCE [LARGE SCALE GENOMIC DNA]</scope>
    <source>
        <strain evidence="2">7179.01</strain>
    </source>
</reference>
<feature type="chain" id="PRO_5023071163" evidence="1">
    <location>
        <begin position="29"/>
        <end position="62"/>
    </location>
</feature>
<organism evidence="2 3">
    <name type="scientific">Gossypium tomentosum</name>
    <name type="common">Hawaiian cotton</name>
    <name type="synonym">Gossypium sandvicense</name>
    <dbReference type="NCBI Taxonomy" id="34277"/>
    <lineage>
        <taxon>Eukaryota</taxon>
        <taxon>Viridiplantae</taxon>
        <taxon>Streptophyta</taxon>
        <taxon>Embryophyta</taxon>
        <taxon>Tracheophyta</taxon>
        <taxon>Spermatophyta</taxon>
        <taxon>Magnoliopsida</taxon>
        <taxon>eudicotyledons</taxon>
        <taxon>Gunneridae</taxon>
        <taxon>Pentapetalae</taxon>
        <taxon>rosids</taxon>
        <taxon>malvids</taxon>
        <taxon>Malvales</taxon>
        <taxon>Malvaceae</taxon>
        <taxon>Malvoideae</taxon>
        <taxon>Gossypium</taxon>
    </lineage>
</organism>
<name>A0A5D2PMA8_GOSTO</name>
<gene>
    <name evidence="2" type="ORF">ES332_A08G225000v1</name>
</gene>
<evidence type="ECO:0000256" key="1">
    <source>
        <dbReference type="SAM" id="SignalP"/>
    </source>
</evidence>
<accession>A0A5D2PMA8</accession>
<dbReference type="EMBL" id="CM017617">
    <property type="protein sequence ID" value="TYI15990.1"/>
    <property type="molecule type" value="Genomic_DNA"/>
</dbReference>
<evidence type="ECO:0000313" key="3">
    <source>
        <dbReference type="Proteomes" id="UP000322667"/>
    </source>
</evidence>
<feature type="signal peptide" evidence="1">
    <location>
        <begin position="1"/>
        <end position="28"/>
    </location>
</feature>